<dbReference type="InterPro" id="IPR011990">
    <property type="entry name" value="TPR-like_helical_dom_sf"/>
</dbReference>
<protein>
    <recommendedName>
        <fullName evidence="3">Sel1 repeat family protein</fullName>
    </recommendedName>
</protein>
<organism evidence="1 2">
    <name type="scientific">Proteiniphilum saccharofermentans</name>
    <dbReference type="NCBI Taxonomy" id="1642647"/>
    <lineage>
        <taxon>Bacteria</taxon>
        <taxon>Pseudomonadati</taxon>
        <taxon>Bacteroidota</taxon>
        <taxon>Bacteroidia</taxon>
        <taxon>Bacteroidales</taxon>
        <taxon>Dysgonomonadaceae</taxon>
        <taxon>Proteiniphilum</taxon>
    </lineage>
</organism>
<dbReference type="KEGG" id="psac:PSM36_1487"/>
<sequence length="243" mass="28151">MMGTFYRKIMFLDDAMIVRPVTAEDIKWANNELENSNLPLIPTGYADFLKHCNGVAFNGVELYGTDIVTDPQTNFKLIDIVSFSEQQLELFNDQLLYFGRVDDDIFTFNPAVEKYETRDITSFEIWNEYNSFEEFLEKEISEKYLPTEENEVISSMVYSRMKEDPVFAKNILEYYTLMADSGNAEAQYQLAMLLMYEGGVVEQDYDTGFDWLARAAEQGYPQAGLLYLEETSTDDDGRYDAWV</sequence>
<reference evidence="1 2" key="1">
    <citation type="submission" date="2016-08" db="EMBL/GenBank/DDBJ databases">
        <authorList>
            <person name="Seilhamer J.J."/>
        </authorList>
    </citation>
    <scope>NUCLEOTIDE SEQUENCE [LARGE SCALE GENOMIC DNA]</scope>
    <source>
        <strain evidence="1">M3/6</strain>
    </source>
</reference>
<dbReference type="SUPFAM" id="SSF81901">
    <property type="entry name" value="HCP-like"/>
    <property type="match status" value="1"/>
</dbReference>
<evidence type="ECO:0000313" key="2">
    <source>
        <dbReference type="Proteomes" id="UP000187464"/>
    </source>
</evidence>
<accession>A0A1R3T4U5</accession>
<dbReference type="Pfam" id="PF08238">
    <property type="entry name" value="Sel1"/>
    <property type="match status" value="1"/>
</dbReference>
<dbReference type="EMBL" id="LT605205">
    <property type="protein sequence ID" value="SCD20308.1"/>
    <property type="molecule type" value="Genomic_DNA"/>
</dbReference>
<name>A0A1R3T4U5_9BACT</name>
<dbReference type="SMART" id="SM00671">
    <property type="entry name" value="SEL1"/>
    <property type="match status" value="1"/>
</dbReference>
<dbReference type="RefSeq" id="WP_083710972.1">
    <property type="nucleotide sequence ID" value="NZ_LT605205.1"/>
</dbReference>
<dbReference type="InterPro" id="IPR037883">
    <property type="entry name" value="Knr4/Smi1-like_sf"/>
</dbReference>
<dbReference type="PANTHER" id="PTHR11102:SF160">
    <property type="entry name" value="ERAD-ASSOCIATED E3 UBIQUITIN-PROTEIN LIGASE COMPONENT HRD3"/>
    <property type="match status" value="1"/>
</dbReference>
<dbReference type="Gene3D" id="1.25.40.10">
    <property type="entry name" value="Tetratricopeptide repeat domain"/>
    <property type="match status" value="1"/>
</dbReference>
<proteinExistence type="predicted"/>
<dbReference type="Proteomes" id="UP000187464">
    <property type="component" value="Chromosome I"/>
</dbReference>
<dbReference type="InterPro" id="IPR006597">
    <property type="entry name" value="Sel1-like"/>
</dbReference>
<dbReference type="AlphaFoldDB" id="A0A1R3T4U5"/>
<dbReference type="Gene3D" id="3.40.1580.10">
    <property type="entry name" value="SMI1/KNR4-like"/>
    <property type="match status" value="1"/>
</dbReference>
<dbReference type="NCBIfam" id="NF038335">
    <property type="entry name" value="YPO0640_fam"/>
    <property type="match status" value="1"/>
</dbReference>
<evidence type="ECO:0000313" key="1">
    <source>
        <dbReference type="EMBL" id="SCD20308.1"/>
    </source>
</evidence>
<gene>
    <name evidence="1" type="ORF">PSM36_1487</name>
</gene>
<dbReference type="STRING" id="1642647.PSM36_1487"/>
<dbReference type="SUPFAM" id="SSF160631">
    <property type="entry name" value="SMI1/KNR4-like"/>
    <property type="match status" value="1"/>
</dbReference>
<dbReference type="PANTHER" id="PTHR11102">
    <property type="entry name" value="SEL-1-LIKE PROTEIN"/>
    <property type="match status" value="1"/>
</dbReference>
<keyword evidence="2" id="KW-1185">Reference proteome</keyword>
<dbReference type="InterPro" id="IPR050767">
    <property type="entry name" value="Sel1_AlgK"/>
</dbReference>
<evidence type="ECO:0008006" key="3">
    <source>
        <dbReference type="Google" id="ProtNLM"/>
    </source>
</evidence>